<organism evidence="5 6">
    <name type="scientific">Callorhinchus milii</name>
    <name type="common">Ghost shark</name>
    <dbReference type="NCBI Taxonomy" id="7868"/>
    <lineage>
        <taxon>Eukaryota</taxon>
        <taxon>Metazoa</taxon>
        <taxon>Chordata</taxon>
        <taxon>Craniata</taxon>
        <taxon>Vertebrata</taxon>
        <taxon>Chondrichthyes</taxon>
        <taxon>Holocephali</taxon>
        <taxon>Chimaeriformes</taxon>
        <taxon>Callorhinchidae</taxon>
        <taxon>Callorhinchus</taxon>
    </lineage>
</organism>
<feature type="domain" description="Peptidase S1" evidence="4">
    <location>
        <begin position="36"/>
        <end position="280"/>
    </location>
</feature>
<reference evidence="6" key="2">
    <citation type="journal article" date="2007" name="PLoS Biol.">
        <title>Survey sequencing and comparative analysis of the elephant shark (Callorhinchus milii) genome.</title>
        <authorList>
            <person name="Venkatesh B."/>
            <person name="Kirkness E.F."/>
            <person name="Loh Y.H."/>
            <person name="Halpern A.L."/>
            <person name="Lee A.P."/>
            <person name="Johnson J."/>
            <person name="Dandona N."/>
            <person name="Viswanathan L.D."/>
            <person name="Tay A."/>
            <person name="Venter J.C."/>
            <person name="Strausberg R.L."/>
            <person name="Brenner S."/>
        </authorList>
    </citation>
    <scope>NUCLEOTIDE SEQUENCE [LARGE SCALE GENOMIC DNA]</scope>
</reference>
<dbReference type="AlphaFoldDB" id="A0A4W3KHG6"/>
<evidence type="ECO:0000259" key="4">
    <source>
        <dbReference type="PROSITE" id="PS50240"/>
    </source>
</evidence>
<dbReference type="Gene3D" id="2.40.10.10">
    <property type="entry name" value="Trypsin-like serine proteases"/>
    <property type="match status" value="1"/>
</dbReference>
<dbReference type="SUPFAM" id="SSF50494">
    <property type="entry name" value="Trypsin-like serine proteases"/>
    <property type="match status" value="1"/>
</dbReference>
<dbReference type="Pfam" id="PF00089">
    <property type="entry name" value="Trypsin"/>
    <property type="match status" value="2"/>
</dbReference>
<dbReference type="PANTHER" id="PTHR24252">
    <property type="entry name" value="ACROSIN-RELATED"/>
    <property type="match status" value="1"/>
</dbReference>
<dbReference type="FunFam" id="2.40.10.10:FF:000002">
    <property type="entry name" value="Transmembrane protease serine"/>
    <property type="match status" value="1"/>
</dbReference>
<reference evidence="6" key="3">
    <citation type="journal article" date="2014" name="Nature">
        <title>Elephant shark genome provides unique insights into gnathostome evolution.</title>
        <authorList>
            <consortium name="International Elephant Shark Genome Sequencing Consortium"/>
            <person name="Venkatesh B."/>
            <person name="Lee A.P."/>
            <person name="Ravi V."/>
            <person name="Maurya A.K."/>
            <person name="Lian M.M."/>
            <person name="Swann J.B."/>
            <person name="Ohta Y."/>
            <person name="Flajnik M.F."/>
            <person name="Sutoh Y."/>
            <person name="Kasahara M."/>
            <person name="Hoon S."/>
            <person name="Gangu V."/>
            <person name="Roy S.W."/>
            <person name="Irimia M."/>
            <person name="Korzh V."/>
            <person name="Kondrychyn I."/>
            <person name="Lim Z.W."/>
            <person name="Tay B.H."/>
            <person name="Tohari S."/>
            <person name="Kong K.W."/>
            <person name="Ho S."/>
            <person name="Lorente-Galdos B."/>
            <person name="Quilez J."/>
            <person name="Marques-Bonet T."/>
            <person name="Raney B.J."/>
            <person name="Ingham P.W."/>
            <person name="Tay A."/>
            <person name="Hillier L.W."/>
            <person name="Minx P."/>
            <person name="Boehm T."/>
            <person name="Wilson R.K."/>
            <person name="Brenner S."/>
            <person name="Warren W.C."/>
        </authorList>
    </citation>
    <scope>NUCLEOTIDE SEQUENCE [LARGE SCALE GENOMIC DNA]</scope>
</reference>
<evidence type="ECO:0000256" key="1">
    <source>
        <dbReference type="ARBA" id="ARBA00023157"/>
    </source>
</evidence>
<feature type="chain" id="PRO_5021339920" evidence="3">
    <location>
        <begin position="19"/>
        <end position="282"/>
    </location>
</feature>
<dbReference type="CDD" id="cd00190">
    <property type="entry name" value="Tryp_SPc"/>
    <property type="match status" value="1"/>
</dbReference>
<dbReference type="InterPro" id="IPR043504">
    <property type="entry name" value="Peptidase_S1_PA_chymotrypsin"/>
</dbReference>
<dbReference type="GeneTree" id="ENSGT00940000153216"/>
<dbReference type="InParanoid" id="A0A4W3KHG6"/>
<proteinExistence type="inferred from homology"/>
<name>A0A4W3KHG6_CALMI</name>
<keyword evidence="6" id="KW-1185">Reference proteome</keyword>
<dbReference type="InterPro" id="IPR009003">
    <property type="entry name" value="Peptidase_S1_PA"/>
</dbReference>
<keyword evidence="1" id="KW-1015">Disulfide bond</keyword>
<reference evidence="6" key="1">
    <citation type="journal article" date="2006" name="Science">
        <title>Ancient noncoding elements conserved in the human genome.</title>
        <authorList>
            <person name="Venkatesh B."/>
            <person name="Kirkness E.F."/>
            <person name="Loh Y.H."/>
            <person name="Halpern A.L."/>
            <person name="Lee A.P."/>
            <person name="Johnson J."/>
            <person name="Dandona N."/>
            <person name="Viswanathan L.D."/>
            <person name="Tay A."/>
            <person name="Venter J.C."/>
            <person name="Strausberg R.L."/>
            <person name="Brenner S."/>
        </authorList>
    </citation>
    <scope>NUCLEOTIDE SEQUENCE [LARGE SCALE GENOMIC DNA]</scope>
</reference>
<dbReference type="GO" id="GO:0004252">
    <property type="term" value="F:serine-type endopeptidase activity"/>
    <property type="evidence" value="ECO:0007669"/>
    <property type="project" value="InterPro"/>
</dbReference>
<dbReference type="Proteomes" id="UP000314986">
    <property type="component" value="Unassembled WGS sequence"/>
</dbReference>
<evidence type="ECO:0000313" key="6">
    <source>
        <dbReference type="Proteomes" id="UP000314986"/>
    </source>
</evidence>
<reference evidence="5" key="4">
    <citation type="submission" date="2025-08" db="UniProtKB">
        <authorList>
            <consortium name="Ensembl"/>
        </authorList>
    </citation>
    <scope>IDENTIFICATION</scope>
</reference>
<keyword evidence="3" id="KW-0732">Signal</keyword>
<accession>A0A4W3KHG6</accession>
<gene>
    <name evidence="5" type="primary">LOC103176142</name>
</gene>
<evidence type="ECO:0000256" key="3">
    <source>
        <dbReference type="SAM" id="SignalP"/>
    </source>
</evidence>
<dbReference type="SMART" id="SM00020">
    <property type="entry name" value="Tryp_SPc"/>
    <property type="match status" value="1"/>
</dbReference>
<dbReference type="InterPro" id="IPR001254">
    <property type="entry name" value="Trypsin_dom"/>
</dbReference>
<dbReference type="GO" id="GO:0006508">
    <property type="term" value="P:proteolysis"/>
    <property type="evidence" value="ECO:0007669"/>
    <property type="project" value="InterPro"/>
</dbReference>
<reference evidence="5" key="5">
    <citation type="submission" date="2025-09" db="UniProtKB">
        <authorList>
            <consortium name="Ensembl"/>
        </authorList>
    </citation>
    <scope>IDENTIFICATION</scope>
</reference>
<dbReference type="Ensembl" id="ENSCMIT00000047454.1">
    <property type="protein sequence ID" value="ENSCMIP00000046790.1"/>
    <property type="gene ID" value="ENSCMIG00000019211.1"/>
</dbReference>
<comment type="similarity">
    <text evidence="2">Belongs to the peptidase S1 family. CLIP subfamily.</text>
</comment>
<protein>
    <submittedName>
        <fullName evidence="5">Chymotrypsin A-like</fullName>
    </submittedName>
</protein>
<dbReference type="STRING" id="7868.ENSCMIP00000046790"/>
<evidence type="ECO:0000256" key="2">
    <source>
        <dbReference type="ARBA" id="ARBA00024195"/>
    </source>
</evidence>
<sequence>MAFLWVLSCLYLINAAYGLECGRPAINPVITGYSRIVNGEDAVSGSWPWQISLQVSEWDSLLLFRWLTLLIRGNSAVKTATEQNQSHYVVLGAHNKCSSSEDNVVVGAFTHPNWDSYNINNDVTVVKLKSSVTFTPRISPVCLASNPDLFPGGKMCMTSGWGLTNPFDSNTPCILQQAALPLLTYEQCNNIWTNMITDAMICAGAAGATSCMVSEVRNNHINSDVFCFQGDSGGPLVCQNGGAWNLVGIVSWGSGYCSTSTPAVYTRVTMFRSWIEQTIAYN</sequence>
<dbReference type="PANTHER" id="PTHR24252:SF7">
    <property type="entry name" value="HYALIN"/>
    <property type="match status" value="1"/>
</dbReference>
<feature type="signal peptide" evidence="3">
    <location>
        <begin position="1"/>
        <end position="18"/>
    </location>
</feature>
<evidence type="ECO:0000313" key="5">
    <source>
        <dbReference type="Ensembl" id="ENSCMIP00000046790.1"/>
    </source>
</evidence>
<dbReference type="PROSITE" id="PS50240">
    <property type="entry name" value="TRYPSIN_DOM"/>
    <property type="match status" value="1"/>
</dbReference>